<name>A0A6C0I3S5_9ZZZZ</name>
<evidence type="ECO:0000313" key="1">
    <source>
        <dbReference type="EMBL" id="QHT87240.1"/>
    </source>
</evidence>
<protein>
    <submittedName>
        <fullName evidence="1">Uncharacterized protein</fullName>
    </submittedName>
</protein>
<dbReference type="AlphaFoldDB" id="A0A6C0I3S5"/>
<organism evidence="1">
    <name type="scientific">viral metagenome</name>
    <dbReference type="NCBI Taxonomy" id="1070528"/>
    <lineage>
        <taxon>unclassified sequences</taxon>
        <taxon>metagenomes</taxon>
        <taxon>organismal metagenomes</taxon>
    </lineage>
</organism>
<sequence length="387" mass="46167">MSQEIIKFLEQHHLINDDSSNYSTKTTEFLTKLLSQISEAAKNVSQIGEGKKVVGLPKGDSYDYFPNLIKQCIEGLPRSGYSYSFTVVDRSYEVFMITKTKEDFRKYIELIYIWLSVAHHHAPQQCSRKMRIFLYFTDLKKEIPREPGSHIMQEHVNTAFTTSCQETTEMHLCRKEEWFKVFIHETFHNMGLDFSSEDDTESTKHILRLFPVESDVRIYETYCEMWGEIIFLLFSVYKPEQTIPTMIAEWCKKVAIEKAFSLFQCAKVLTYYGMDYQDLHESSERAQTVRKYKYKEKTHVLSYYIIKSILFYFMDDYITWCVNHNGLTLQFKKTPETITEYCRFIENHYLLQDYKGDLKVMEDWFSQQRPEEYARFEMRSLRMTVHG</sequence>
<accession>A0A6C0I3S5</accession>
<proteinExistence type="predicted"/>
<reference evidence="1" key="1">
    <citation type="journal article" date="2020" name="Nature">
        <title>Giant virus diversity and host interactions through global metagenomics.</title>
        <authorList>
            <person name="Schulz F."/>
            <person name="Roux S."/>
            <person name="Paez-Espino D."/>
            <person name="Jungbluth S."/>
            <person name="Walsh D.A."/>
            <person name="Denef V.J."/>
            <person name="McMahon K.D."/>
            <person name="Konstantinidis K.T."/>
            <person name="Eloe-Fadrosh E.A."/>
            <person name="Kyrpides N.C."/>
            <person name="Woyke T."/>
        </authorList>
    </citation>
    <scope>NUCLEOTIDE SEQUENCE</scope>
    <source>
        <strain evidence="1">GVMAG-M-3300023184-190</strain>
    </source>
</reference>
<dbReference type="EMBL" id="MN740085">
    <property type="protein sequence ID" value="QHT87240.1"/>
    <property type="molecule type" value="Genomic_DNA"/>
</dbReference>